<sequence length="65" mass="7691">MTFCFLVNLESGFLIPKNIRISPFYLWNLFQSDLISLHLPKAIESQEIFLEVYFILHSSTLVHLY</sequence>
<dbReference type="EMBL" id="CM017711">
    <property type="protein sequence ID" value="TYG47504.1"/>
    <property type="molecule type" value="Genomic_DNA"/>
</dbReference>
<evidence type="ECO:0000313" key="1">
    <source>
        <dbReference type="EMBL" id="TYG47504.1"/>
    </source>
</evidence>
<gene>
    <name evidence="1" type="ORF">ES288_D11G344400v1</name>
</gene>
<organism evidence="1 2">
    <name type="scientific">Gossypium darwinii</name>
    <name type="common">Darwin's cotton</name>
    <name type="synonym">Gossypium barbadense var. darwinii</name>
    <dbReference type="NCBI Taxonomy" id="34276"/>
    <lineage>
        <taxon>Eukaryota</taxon>
        <taxon>Viridiplantae</taxon>
        <taxon>Streptophyta</taxon>
        <taxon>Embryophyta</taxon>
        <taxon>Tracheophyta</taxon>
        <taxon>Spermatophyta</taxon>
        <taxon>Magnoliopsida</taxon>
        <taxon>eudicotyledons</taxon>
        <taxon>Gunneridae</taxon>
        <taxon>Pentapetalae</taxon>
        <taxon>rosids</taxon>
        <taxon>malvids</taxon>
        <taxon>Malvales</taxon>
        <taxon>Malvaceae</taxon>
        <taxon>Malvoideae</taxon>
        <taxon>Gossypium</taxon>
    </lineage>
</organism>
<dbReference type="Proteomes" id="UP000323506">
    <property type="component" value="Chromosome D11"/>
</dbReference>
<name>A0A5D2ARH2_GOSDA</name>
<proteinExistence type="predicted"/>
<protein>
    <submittedName>
        <fullName evidence="1">Uncharacterized protein</fullName>
    </submittedName>
</protein>
<reference evidence="1 2" key="1">
    <citation type="submission" date="2019-06" db="EMBL/GenBank/DDBJ databases">
        <title>WGS assembly of Gossypium darwinii.</title>
        <authorList>
            <person name="Chen Z.J."/>
            <person name="Sreedasyam A."/>
            <person name="Ando A."/>
            <person name="Song Q."/>
            <person name="De L."/>
            <person name="Hulse-Kemp A."/>
            <person name="Ding M."/>
            <person name="Ye W."/>
            <person name="Kirkbride R."/>
            <person name="Jenkins J."/>
            <person name="Plott C."/>
            <person name="Lovell J."/>
            <person name="Lin Y.-M."/>
            <person name="Vaughn R."/>
            <person name="Liu B."/>
            <person name="Li W."/>
            <person name="Simpson S."/>
            <person name="Scheffler B."/>
            <person name="Saski C."/>
            <person name="Grover C."/>
            <person name="Hu G."/>
            <person name="Conover J."/>
            <person name="Carlson J."/>
            <person name="Shu S."/>
            <person name="Boston L."/>
            <person name="Williams M."/>
            <person name="Peterson D."/>
            <person name="Mcgee K."/>
            <person name="Jones D."/>
            <person name="Wendel J."/>
            <person name="Stelly D."/>
            <person name="Grimwood J."/>
            <person name="Schmutz J."/>
        </authorList>
    </citation>
    <scope>NUCLEOTIDE SEQUENCE [LARGE SCALE GENOMIC DNA]</scope>
    <source>
        <strain evidence="1">1808015.09</strain>
    </source>
</reference>
<dbReference type="AlphaFoldDB" id="A0A5D2ARH2"/>
<accession>A0A5D2ARH2</accession>
<keyword evidence="2" id="KW-1185">Reference proteome</keyword>
<evidence type="ECO:0000313" key="2">
    <source>
        <dbReference type="Proteomes" id="UP000323506"/>
    </source>
</evidence>